<organism evidence="2 3">
    <name type="scientific">Taibaiella chishuiensis</name>
    <dbReference type="NCBI Taxonomy" id="1434707"/>
    <lineage>
        <taxon>Bacteria</taxon>
        <taxon>Pseudomonadati</taxon>
        <taxon>Bacteroidota</taxon>
        <taxon>Chitinophagia</taxon>
        <taxon>Chitinophagales</taxon>
        <taxon>Chitinophagaceae</taxon>
        <taxon>Taibaiella</taxon>
    </lineage>
</organism>
<proteinExistence type="predicted"/>
<keyword evidence="3" id="KW-1185">Reference proteome</keyword>
<dbReference type="InterPro" id="IPR015943">
    <property type="entry name" value="WD40/YVTN_repeat-like_dom_sf"/>
</dbReference>
<dbReference type="PANTHER" id="PTHR47197">
    <property type="entry name" value="PROTEIN NIRF"/>
    <property type="match status" value="1"/>
</dbReference>
<dbReference type="Proteomes" id="UP000240572">
    <property type="component" value="Unassembled WGS sequence"/>
</dbReference>
<dbReference type="EMBL" id="PYGD01000004">
    <property type="protein sequence ID" value="PSK92064.1"/>
    <property type="molecule type" value="Genomic_DNA"/>
</dbReference>
<dbReference type="RefSeq" id="WP_106523135.1">
    <property type="nucleotide sequence ID" value="NZ_PYGD01000004.1"/>
</dbReference>
<gene>
    <name evidence="2" type="ORF">B0I18_104161</name>
</gene>
<evidence type="ECO:0008006" key="4">
    <source>
        <dbReference type="Google" id="ProtNLM"/>
    </source>
</evidence>
<reference evidence="2 3" key="1">
    <citation type="submission" date="2018-03" db="EMBL/GenBank/DDBJ databases">
        <title>Genomic Encyclopedia of Type Strains, Phase III (KMG-III): the genomes of soil and plant-associated and newly described type strains.</title>
        <authorList>
            <person name="Whitman W."/>
        </authorList>
    </citation>
    <scope>NUCLEOTIDE SEQUENCE [LARGE SCALE GENOMIC DNA]</scope>
    <source>
        <strain evidence="2 3">CGMCC 1.12700</strain>
    </source>
</reference>
<protein>
    <recommendedName>
        <fullName evidence="4">DNA-binding beta-propeller fold protein YncE</fullName>
    </recommendedName>
</protein>
<dbReference type="AlphaFoldDB" id="A0A2P8D4B4"/>
<dbReference type="OrthoDB" id="9772811at2"/>
<feature type="signal peptide" evidence="1">
    <location>
        <begin position="1"/>
        <end position="22"/>
    </location>
</feature>
<dbReference type="SUPFAM" id="SSF50969">
    <property type="entry name" value="YVTN repeat-like/Quinoprotein amine dehydrogenase"/>
    <property type="match status" value="1"/>
</dbReference>
<accession>A0A2P8D4B4</accession>
<name>A0A2P8D4B4_9BACT</name>
<feature type="chain" id="PRO_5015126370" description="DNA-binding beta-propeller fold protein YncE" evidence="1">
    <location>
        <begin position="23"/>
        <end position="408"/>
    </location>
</feature>
<dbReference type="InterPro" id="IPR011044">
    <property type="entry name" value="Quino_amine_DH_bsu"/>
</dbReference>
<dbReference type="PROSITE" id="PS51257">
    <property type="entry name" value="PROKAR_LIPOPROTEIN"/>
    <property type="match status" value="1"/>
</dbReference>
<keyword evidence="1" id="KW-0732">Signal</keyword>
<dbReference type="PANTHER" id="PTHR47197:SF3">
    <property type="entry name" value="DIHYDRO-HEME D1 DEHYDROGENASE"/>
    <property type="match status" value="1"/>
</dbReference>
<dbReference type="InterPro" id="IPR051200">
    <property type="entry name" value="Host-pathogen_enzymatic-act"/>
</dbReference>
<evidence type="ECO:0000313" key="2">
    <source>
        <dbReference type="EMBL" id="PSK92064.1"/>
    </source>
</evidence>
<sequence length="408" mass="45064">MKQNNPWLNLALCCLFSSCAYAQPKQETAVAAAPAVQDSVAKATPVRPALKPYHNLVATGTEVLKSAPGTKSVLFNAAGTRLYALNLEGMSVYEFDQVSRKVLREFKFKPTRGTGWDYDTDKPIPSYQEKPVEAGFSHDGDILWVSLHNAEGIVPVFVNDEARMKEQFGKGDAADKKMVIYHPATGARDSAAVPLIHTGKTPKVIAVTADSRHLLVSNWHSYTVSVLELDKQVYPYGKVIRNLPMGAIPRGVIVDDKRNKSYVAIMGGARLNVIDNQTWQADTPVNVASNPRHIVMDDDGRLFISYNKLSKVACIDPVSGKTLFTAETGEKPRTIMLSKNKKFLFVTCYKGDAVDVFRINDDSFTKLYSLPCKGSPVGVDIFENDDKLEAWVCNYTLGSIAVFSFRKE</sequence>
<dbReference type="Gene3D" id="2.130.10.10">
    <property type="entry name" value="YVTN repeat-like/Quinoprotein amine dehydrogenase"/>
    <property type="match status" value="2"/>
</dbReference>
<evidence type="ECO:0000313" key="3">
    <source>
        <dbReference type="Proteomes" id="UP000240572"/>
    </source>
</evidence>
<comment type="caution">
    <text evidence="2">The sequence shown here is derived from an EMBL/GenBank/DDBJ whole genome shotgun (WGS) entry which is preliminary data.</text>
</comment>
<evidence type="ECO:0000256" key="1">
    <source>
        <dbReference type="SAM" id="SignalP"/>
    </source>
</evidence>